<sequence>MTQLEQLPTTDSGHVVKRHATDWLEGLDEATEQKIRESVVAKPNGFSGSKYATEISDIRVTGSPEFVEAVGSLFKPLLQFEGEETRLEINLQRTEDRDMGELTDNYALYLSVAERG</sequence>
<proteinExistence type="predicted"/>
<comment type="caution">
    <text evidence="1">The sequence shown here is derived from an EMBL/GenBank/DDBJ whole genome shotgun (WGS) entry which is preliminary data.</text>
</comment>
<evidence type="ECO:0000313" key="1">
    <source>
        <dbReference type="EMBL" id="RZV10500.1"/>
    </source>
</evidence>
<name>A0A482YC85_9EURY</name>
<dbReference type="RefSeq" id="WP_130500006.1">
    <property type="nucleotide sequence ID" value="NZ_SHMP01000004.1"/>
</dbReference>
<gene>
    <name evidence="1" type="ORF">BDK88_1668</name>
</gene>
<dbReference type="AlphaFoldDB" id="A0A482YC85"/>
<reference evidence="1 2" key="1">
    <citation type="submission" date="2019-02" db="EMBL/GenBank/DDBJ databases">
        <title>Genomic Encyclopedia of Archaeal and Bacterial Type Strains, Phase II (KMG-II): from individual species to whole genera.</title>
        <authorList>
            <person name="Goeker M."/>
        </authorList>
    </citation>
    <scope>NUCLEOTIDE SEQUENCE [LARGE SCALE GENOMIC DNA]</scope>
    <source>
        <strain evidence="1 2">DSM 18328</strain>
    </source>
</reference>
<evidence type="ECO:0000313" key="2">
    <source>
        <dbReference type="Proteomes" id="UP000291097"/>
    </source>
</evidence>
<dbReference type="Proteomes" id="UP000291097">
    <property type="component" value="Unassembled WGS sequence"/>
</dbReference>
<dbReference type="EMBL" id="SHMP01000004">
    <property type="protein sequence ID" value="RZV10500.1"/>
    <property type="molecule type" value="Genomic_DNA"/>
</dbReference>
<organism evidence="1 2">
    <name type="scientific">Natrinema hispanicum</name>
    <dbReference type="NCBI Taxonomy" id="392421"/>
    <lineage>
        <taxon>Archaea</taxon>
        <taxon>Methanobacteriati</taxon>
        <taxon>Methanobacteriota</taxon>
        <taxon>Stenosarchaea group</taxon>
        <taxon>Halobacteria</taxon>
        <taxon>Halobacteriales</taxon>
        <taxon>Natrialbaceae</taxon>
        <taxon>Natrinema</taxon>
    </lineage>
</organism>
<accession>A0A482YC85</accession>
<protein>
    <submittedName>
        <fullName evidence="1">Uncharacterized protein</fullName>
    </submittedName>
</protein>